<evidence type="ECO:0000259" key="2">
    <source>
        <dbReference type="Pfam" id="PF00892"/>
    </source>
</evidence>
<feature type="transmembrane region" description="Helical" evidence="1">
    <location>
        <begin position="264"/>
        <end position="283"/>
    </location>
</feature>
<gene>
    <name evidence="3" type="ORF">BOO69_09880</name>
</gene>
<feature type="transmembrane region" description="Helical" evidence="1">
    <location>
        <begin position="39"/>
        <end position="58"/>
    </location>
</feature>
<feature type="transmembrane region" description="Helical" evidence="1">
    <location>
        <begin position="289"/>
        <end position="307"/>
    </location>
</feature>
<dbReference type="InterPro" id="IPR037185">
    <property type="entry name" value="EmrE-like"/>
</dbReference>
<dbReference type="Pfam" id="PF00892">
    <property type="entry name" value="EamA"/>
    <property type="match status" value="1"/>
</dbReference>
<dbReference type="RefSeq" id="WP_071972023.1">
    <property type="nucleotide sequence ID" value="NZ_CP018076.1"/>
</dbReference>
<feature type="transmembrane region" description="Helical" evidence="1">
    <location>
        <begin position="153"/>
        <end position="174"/>
    </location>
</feature>
<dbReference type="Proteomes" id="UP000181897">
    <property type="component" value="Chromosome"/>
</dbReference>
<keyword evidence="1" id="KW-1133">Transmembrane helix</keyword>
<dbReference type="EMBL" id="CP018076">
    <property type="protein sequence ID" value="APE43688.1"/>
    <property type="molecule type" value="Genomic_DNA"/>
</dbReference>
<dbReference type="PANTHER" id="PTHR22911:SF103">
    <property type="entry name" value="BLR2811 PROTEIN"/>
    <property type="match status" value="1"/>
</dbReference>
<sequence>MNVAAIPQARLGIFCMLAGMFLISVNDMLIKSLSGGYPLHQLVLLRSCVGLVFTLFLLRLEGGWRLLRTGRPALHVLRALLIVFANSMIYAAIVAMPLATANALYFVAPLFVTLLSIPILGEPVGPRRFAAIGLGFAGVLLMMAPQLAGGEDALGWVVVLPVLAAAGYATMSVLTRKLGATSRASALALHMQIAFILVSVTVFVVAGDGRFAEGTQNESIRFLLRAWTWPPRADVLPIALLGLVAAAVGYLMSQAYRLSPASAVAPFEYSLLIYALFWGWTIFGEWPAPMVFLGATVVIGSGIYVFLREGERKSARRL</sequence>
<name>A0A1J0WHN9_9RHOB</name>
<keyword evidence="4" id="KW-1185">Reference proteome</keyword>
<reference evidence="3 4" key="1">
    <citation type="submission" date="2016-11" db="EMBL/GenBank/DDBJ databases">
        <title>Complete genome sequence of Sulfitobacter sp. AM1-D1, a toxic bacteria associated with marine dinoflagellate Alexandrium minutum in East China Sea.</title>
        <authorList>
            <person name="Yang Q."/>
            <person name="Zhang X."/>
            <person name="Tian X."/>
        </authorList>
    </citation>
    <scope>NUCLEOTIDE SEQUENCE [LARGE SCALE GENOMIC DNA]</scope>
    <source>
        <strain evidence="3 4">AM1-D1</strain>
    </source>
</reference>
<dbReference type="OrthoDB" id="9812899at2"/>
<dbReference type="PANTHER" id="PTHR22911">
    <property type="entry name" value="ACYL-MALONYL CONDENSING ENZYME-RELATED"/>
    <property type="match status" value="1"/>
</dbReference>
<evidence type="ECO:0000313" key="4">
    <source>
        <dbReference type="Proteomes" id="UP000181897"/>
    </source>
</evidence>
<protein>
    <recommendedName>
        <fullName evidence="2">EamA domain-containing protein</fullName>
    </recommendedName>
</protein>
<dbReference type="KEGG" id="suam:BOO69_09880"/>
<dbReference type="AlphaFoldDB" id="A0A1J0WHN9"/>
<feature type="transmembrane region" description="Helical" evidence="1">
    <location>
        <begin position="12"/>
        <end position="33"/>
    </location>
</feature>
<proteinExistence type="predicted"/>
<accession>A0A1J0WHN9</accession>
<feature type="transmembrane region" description="Helical" evidence="1">
    <location>
        <begin position="79"/>
        <end position="98"/>
    </location>
</feature>
<feature type="domain" description="EamA" evidence="2">
    <location>
        <begin position="11"/>
        <end position="143"/>
    </location>
</feature>
<feature type="transmembrane region" description="Helical" evidence="1">
    <location>
        <begin position="104"/>
        <end position="121"/>
    </location>
</feature>
<dbReference type="InterPro" id="IPR000620">
    <property type="entry name" value="EamA_dom"/>
</dbReference>
<dbReference type="GO" id="GO:0016020">
    <property type="term" value="C:membrane"/>
    <property type="evidence" value="ECO:0007669"/>
    <property type="project" value="InterPro"/>
</dbReference>
<dbReference type="SUPFAM" id="SSF103481">
    <property type="entry name" value="Multidrug resistance efflux transporter EmrE"/>
    <property type="match status" value="2"/>
</dbReference>
<keyword evidence="1" id="KW-0472">Membrane</keyword>
<dbReference type="Gene3D" id="1.10.3730.20">
    <property type="match status" value="1"/>
</dbReference>
<organism evidence="3 4">
    <name type="scientific">Sulfitobacter alexandrii</name>
    <dbReference type="NCBI Taxonomy" id="1917485"/>
    <lineage>
        <taxon>Bacteria</taxon>
        <taxon>Pseudomonadati</taxon>
        <taxon>Pseudomonadota</taxon>
        <taxon>Alphaproteobacteria</taxon>
        <taxon>Rhodobacterales</taxon>
        <taxon>Roseobacteraceae</taxon>
        <taxon>Sulfitobacter</taxon>
    </lineage>
</organism>
<feature type="transmembrane region" description="Helical" evidence="1">
    <location>
        <begin position="186"/>
        <end position="206"/>
    </location>
</feature>
<evidence type="ECO:0000256" key="1">
    <source>
        <dbReference type="SAM" id="Phobius"/>
    </source>
</evidence>
<evidence type="ECO:0000313" key="3">
    <source>
        <dbReference type="EMBL" id="APE43688.1"/>
    </source>
</evidence>
<feature type="transmembrane region" description="Helical" evidence="1">
    <location>
        <begin position="235"/>
        <end position="252"/>
    </location>
</feature>
<feature type="transmembrane region" description="Helical" evidence="1">
    <location>
        <begin position="128"/>
        <end position="147"/>
    </location>
</feature>
<keyword evidence="1" id="KW-0812">Transmembrane</keyword>